<dbReference type="PANTHER" id="PTHR47331:SF6">
    <property type="entry name" value="DOUBLECORTIN DOMAIN-CONTAINING PROTEIN"/>
    <property type="match status" value="1"/>
</dbReference>
<reference evidence="4" key="1">
    <citation type="submission" date="2020-08" db="EMBL/GenBank/DDBJ databases">
        <title>Multicomponent nature underlies the extraordinary mechanical properties of spider dragline silk.</title>
        <authorList>
            <person name="Kono N."/>
            <person name="Nakamura H."/>
            <person name="Mori M."/>
            <person name="Yoshida Y."/>
            <person name="Ohtoshi R."/>
            <person name="Malay A.D."/>
            <person name="Moran D.A.P."/>
            <person name="Tomita M."/>
            <person name="Numata K."/>
            <person name="Arakawa K."/>
        </authorList>
    </citation>
    <scope>NUCLEOTIDE SEQUENCE</scope>
</reference>
<evidence type="ECO:0000256" key="1">
    <source>
        <dbReference type="SAM" id="MobiDB-lite"/>
    </source>
</evidence>
<feature type="compositionally biased region" description="Polar residues" evidence="1">
    <location>
        <begin position="373"/>
        <end position="385"/>
    </location>
</feature>
<proteinExistence type="predicted"/>
<keyword evidence="5" id="KW-1185">Reference proteome</keyword>
<dbReference type="AlphaFoldDB" id="A0A8X6YCT3"/>
<dbReference type="InterPro" id="IPR040676">
    <property type="entry name" value="DUF5641"/>
</dbReference>
<dbReference type="Pfam" id="PF23055">
    <property type="entry name" value="DUF7041"/>
    <property type="match status" value="1"/>
</dbReference>
<feature type="compositionally biased region" description="Polar residues" evidence="1">
    <location>
        <begin position="601"/>
        <end position="615"/>
    </location>
</feature>
<evidence type="ECO:0000313" key="4">
    <source>
        <dbReference type="EMBL" id="GFY68278.1"/>
    </source>
</evidence>
<feature type="region of interest" description="Disordered" evidence="1">
    <location>
        <begin position="580"/>
        <end position="615"/>
    </location>
</feature>
<dbReference type="PANTHER" id="PTHR47331">
    <property type="entry name" value="PHD-TYPE DOMAIN-CONTAINING PROTEIN"/>
    <property type="match status" value="1"/>
</dbReference>
<name>A0A8X6YCT3_9ARAC</name>
<sequence length="805" mass="91996">MATNSDDSSTFNLGDTNTEIHKVAAKPPAFWRNKPKLWFLQLEAQFSNSSISDATTKYNIVVAALDENVLDFVIPISPNEVKSKHNKYLFLRNSRSYQFNFTLIIESYHRNMEQRFSTLTPCLLLTCLENDETPYPVKVYINRMKKSRLFRTTRTTLKHFLTTFEKEYKPLVEIVFEDPTILISKRDFLDKILPICSRIANNATVFNFYLVYAFIGHVVMHCYKNGQCYRVFEILCKCAIAVFRDRFLDIFEYDDGFSLLRAYSHNLNMLVLRNANVTNMIDILINDIRNKKYVIRILNSCKCVITSTPYEFTRFEYGLFYGTQDPSIKELNQRSDDLLRNIPGKYLKSIIKSKTTIYEGFGPQDVRFRPNTFGRSMKSNLSGRRTSPKDGNFKTSLVSHYDYGFIGSEVNVTSSQDTRFSLQPSTSHVTSCSTNRYEIAEAPEYRTFQNRKPPIGGNSPKHPRSRSTFSSRRSRVGDISFKRSQSCDSSSATCISTNVDTSSAIPAPPIQTVDPLVAETSQKPSSTAITRGSFRDCFRKKNLMRAINSLSMKTIVSRISTKTTSTPATSDLPRPVQTCEKISSPQKNSHPSTLPLEKNRPISSTSGLDLSPHDQTSTEASFFHIFPDRRVISPEEGYVSSFSDPSDFHAPCTDKQRYGLVHDVPPFAPSVPVGLAPQKSSNLNSKTHFLVGGPIHQFPVPSQPSRSVALSERWNLIQRLRQYFWDRWSTEYLHRLQPRSKWWRTKPNLQLGDMVIVEKEQTAPLNWTLGRINKLFFGPDQKVRVVSVNTKYGQLTRNVNKISFT</sequence>
<feature type="region of interest" description="Disordered" evidence="1">
    <location>
        <begin position="372"/>
        <end position="391"/>
    </location>
</feature>
<protein>
    <recommendedName>
        <fullName evidence="6">DUF5641 domain-containing protein</fullName>
    </recommendedName>
</protein>
<comment type="caution">
    <text evidence="4">The sequence shown here is derived from an EMBL/GenBank/DDBJ whole genome shotgun (WGS) entry which is preliminary data.</text>
</comment>
<dbReference type="InterPro" id="IPR055469">
    <property type="entry name" value="DUF7041"/>
</dbReference>
<feature type="region of interest" description="Disordered" evidence="1">
    <location>
        <begin position="442"/>
        <end position="475"/>
    </location>
</feature>
<dbReference type="EMBL" id="BMAV01016968">
    <property type="protein sequence ID" value="GFY68278.1"/>
    <property type="molecule type" value="Genomic_DNA"/>
</dbReference>
<feature type="compositionally biased region" description="Polar residues" evidence="1">
    <location>
        <begin position="580"/>
        <end position="592"/>
    </location>
</feature>
<evidence type="ECO:0000259" key="2">
    <source>
        <dbReference type="Pfam" id="PF18701"/>
    </source>
</evidence>
<dbReference type="Proteomes" id="UP000886998">
    <property type="component" value="Unassembled WGS sequence"/>
</dbReference>
<accession>A0A8X6YCT3</accession>
<organism evidence="4 5">
    <name type="scientific">Trichonephila inaurata madagascariensis</name>
    <dbReference type="NCBI Taxonomy" id="2747483"/>
    <lineage>
        <taxon>Eukaryota</taxon>
        <taxon>Metazoa</taxon>
        <taxon>Ecdysozoa</taxon>
        <taxon>Arthropoda</taxon>
        <taxon>Chelicerata</taxon>
        <taxon>Arachnida</taxon>
        <taxon>Araneae</taxon>
        <taxon>Araneomorphae</taxon>
        <taxon>Entelegynae</taxon>
        <taxon>Araneoidea</taxon>
        <taxon>Nephilidae</taxon>
        <taxon>Trichonephila</taxon>
        <taxon>Trichonephila inaurata</taxon>
    </lineage>
</organism>
<evidence type="ECO:0000313" key="5">
    <source>
        <dbReference type="Proteomes" id="UP000886998"/>
    </source>
</evidence>
<feature type="domain" description="DUF5641" evidence="2">
    <location>
        <begin position="712"/>
        <end position="803"/>
    </location>
</feature>
<evidence type="ECO:0000259" key="3">
    <source>
        <dbReference type="Pfam" id="PF23055"/>
    </source>
</evidence>
<feature type="domain" description="DUF7041" evidence="3">
    <location>
        <begin position="28"/>
        <end position="79"/>
    </location>
</feature>
<dbReference type="Pfam" id="PF18701">
    <property type="entry name" value="DUF5641"/>
    <property type="match status" value="1"/>
</dbReference>
<dbReference type="OrthoDB" id="6435617at2759"/>
<gene>
    <name evidence="4" type="primary">AVEN_234490_1</name>
    <name evidence="4" type="ORF">TNIN_217601</name>
</gene>
<evidence type="ECO:0008006" key="6">
    <source>
        <dbReference type="Google" id="ProtNLM"/>
    </source>
</evidence>